<accession>A0ABQ0GAH6</accession>
<evidence type="ECO:0000313" key="3">
    <source>
        <dbReference type="Proteomes" id="UP001628179"/>
    </source>
</evidence>
<keyword evidence="3" id="KW-1185">Reference proteome</keyword>
<dbReference type="RefSeq" id="XP_070916509.1">
    <property type="nucleotide sequence ID" value="XM_071060408.1"/>
</dbReference>
<feature type="region of interest" description="Disordered" evidence="1">
    <location>
        <begin position="85"/>
        <end position="111"/>
    </location>
</feature>
<comment type="caution">
    <text evidence="2">The sequence shown here is derived from an EMBL/GenBank/DDBJ whole genome shotgun (WGS) entry which is preliminary data.</text>
</comment>
<evidence type="ECO:0000256" key="1">
    <source>
        <dbReference type="SAM" id="MobiDB-lite"/>
    </source>
</evidence>
<dbReference type="Proteomes" id="UP001628179">
    <property type="component" value="Unassembled WGS sequence"/>
</dbReference>
<name>A0ABQ0GAH6_9PEZI</name>
<proteinExistence type="predicted"/>
<evidence type="ECO:0000313" key="2">
    <source>
        <dbReference type="EMBL" id="GAB1314778.1"/>
    </source>
</evidence>
<protein>
    <submittedName>
        <fullName evidence="2">Uncharacterized protein</fullName>
    </submittedName>
</protein>
<organism evidence="2 3">
    <name type="scientific">Madurella fahalii</name>
    <dbReference type="NCBI Taxonomy" id="1157608"/>
    <lineage>
        <taxon>Eukaryota</taxon>
        <taxon>Fungi</taxon>
        <taxon>Dikarya</taxon>
        <taxon>Ascomycota</taxon>
        <taxon>Pezizomycotina</taxon>
        <taxon>Sordariomycetes</taxon>
        <taxon>Sordariomycetidae</taxon>
        <taxon>Sordariales</taxon>
        <taxon>Sordariales incertae sedis</taxon>
        <taxon>Madurella</taxon>
    </lineage>
</organism>
<sequence>MWTDFEILTRGFPRAKARVARLKELDGTELAINVLRWRGDTIRGSGPSIYERYPQFVQEKKREMNRFVAKWVTDEQSVTRATQLNEATATSEAKGTGKAEAALPRWRRWRR</sequence>
<dbReference type="EMBL" id="BAAFSV010000002">
    <property type="protein sequence ID" value="GAB1314778.1"/>
    <property type="molecule type" value="Genomic_DNA"/>
</dbReference>
<reference evidence="2 3" key="1">
    <citation type="submission" date="2024-09" db="EMBL/GenBank/DDBJ databases">
        <title>Itraconazole resistance in Madurella fahalii resulting from another homologue of gene encoding cytochrome P450 14-alpha sterol demethylase (CYP51).</title>
        <authorList>
            <person name="Yoshioka I."/>
            <person name="Fahal A.H."/>
            <person name="Kaneko S."/>
            <person name="Yaguchi T."/>
        </authorList>
    </citation>
    <scope>NUCLEOTIDE SEQUENCE [LARGE SCALE GENOMIC DNA]</scope>
    <source>
        <strain evidence="2 3">IFM 68171</strain>
    </source>
</reference>
<gene>
    <name evidence="2" type="ORF">MFIFM68171_04988</name>
</gene>
<dbReference type="GeneID" id="98175731"/>